<accession>A0A8J8MD41</accession>
<dbReference type="AlphaFoldDB" id="A0A8J8MD41"/>
<gene>
    <name evidence="2" type="ORF">HYG85_17440</name>
</gene>
<dbReference type="PROSITE" id="PS50943">
    <property type="entry name" value="HTH_CROC1"/>
    <property type="match status" value="1"/>
</dbReference>
<dbReference type="Proteomes" id="UP000677305">
    <property type="component" value="Chromosome"/>
</dbReference>
<dbReference type="KEGG" id="vgu:HYG85_17440"/>
<keyword evidence="3" id="KW-1185">Reference proteome</keyword>
<dbReference type="CDD" id="cd00093">
    <property type="entry name" value="HTH_XRE"/>
    <property type="match status" value="1"/>
</dbReference>
<evidence type="ECO:0000313" key="3">
    <source>
        <dbReference type="Proteomes" id="UP000677305"/>
    </source>
</evidence>
<name>A0A8J8MD41_9FIRM</name>
<organism evidence="2 3">
    <name type="scientific">Vallitalea guaymasensis</name>
    <dbReference type="NCBI Taxonomy" id="1185412"/>
    <lineage>
        <taxon>Bacteria</taxon>
        <taxon>Bacillati</taxon>
        <taxon>Bacillota</taxon>
        <taxon>Clostridia</taxon>
        <taxon>Lachnospirales</taxon>
        <taxon>Vallitaleaceae</taxon>
        <taxon>Vallitalea</taxon>
    </lineage>
</organism>
<protein>
    <submittedName>
        <fullName evidence="2">Helix-turn-helix transcriptional regulator</fullName>
    </submittedName>
</protein>
<dbReference type="GO" id="GO:0003677">
    <property type="term" value="F:DNA binding"/>
    <property type="evidence" value="ECO:0007669"/>
    <property type="project" value="InterPro"/>
</dbReference>
<sequence>MDLSMGEKIRIVLRRKKMTITDLATAIGTTRQNLTNKLTRDNFSEKELHQIAKALDCRYEGYFIFDDDEYV</sequence>
<evidence type="ECO:0000259" key="1">
    <source>
        <dbReference type="PROSITE" id="PS50943"/>
    </source>
</evidence>
<dbReference type="SUPFAM" id="SSF47413">
    <property type="entry name" value="lambda repressor-like DNA-binding domains"/>
    <property type="match status" value="1"/>
</dbReference>
<dbReference type="InterPro" id="IPR001387">
    <property type="entry name" value="Cro/C1-type_HTH"/>
</dbReference>
<dbReference type="InterPro" id="IPR010982">
    <property type="entry name" value="Lambda_DNA-bd_dom_sf"/>
</dbReference>
<dbReference type="RefSeq" id="WP_212690748.1">
    <property type="nucleotide sequence ID" value="NZ_CP058561.1"/>
</dbReference>
<evidence type="ECO:0000313" key="2">
    <source>
        <dbReference type="EMBL" id="QUH30598.1"/>
    </source>
</evidence>
<dbReference type="EMBL" id="CP058561">
    <property type="protein sequence ID" value="QUH30598.1"/>
    <property type="molecule type" value="Genomic_DNA"/>
</dbReference>
<dbReference type="Pfam" id="PF13443">
    <property type="entry name" value="HTH_26"/>
    <property type="match status" value="1"/>
</dbReference>
<feature type="domain" description="HTH cro/C1-type" evidence="1">
    <location>
        <begin position="9"/>
        <end position="62"/>
    </location>
</feature>
<dbReference type="Gene3D" id="1.10.260.40">
    <property type="entry name" value="lambda repressor-like DNA-binding domains"/>
    <property type="match status" value="1"/>
</dbReference>
<proteinExistence type="predicted"/>
<reference evidence="2 3" key="1">
    <citation type="submission" date="2020-07" db="EMBL/GenBank/DDBJ databases">
        <title>Vallitalea guaymasensis genome.</title>
        <authorList>
            <person name="Postec A."/>
        </authorList>
    </citation>
    <scope>NUCLEOTIDE SEQUENCE [LARGE SCALE GENOMIC DNA]</scope>
    <source>
        <strain evidence="2 3">Ra1766G1</strain>
    </source>
</reference>